<feature type="signal peptide" evidence="1">
    <location>
        <begin position="1"/>
        <end position="21"/>
    </location>
</feature>
<dbReference type="GeneID" id="93580931"/>
<accession>A0A1L9UDP9</accession>
<feature type="chain" id="PRO_5012295903" description="Secreted protein" evidence="1">
    <location>
        <begin position="22"/>
        <end position="124"/>
    </location>
</feature>
<dbReference type="RefSeq" id="XP_067477026.1">
    <property type="nucleotide sequence ID" value="XM_067628443.1"/>
</dbReference>
<proteinExistence type="predicted"/>
<reference evidence="3" key="1">
    <citation type="journal article" date="2017" name="Genome Biol.">
        <title>Comparative genomics reveals high biological diversity and specific adaptations in the industrially and medically important fungal genus Aspergillus.</title>
        <authorList>
            <person name="de Vries R.P."/>
            <person name="Riley R."/>
            <person name="Wiebenga A."/>
            <person name="Aguilar-Osorio G."/>
            <person name="Amillis S."/>
            <person name="Uchima C.A."/>
            <person name="Anderluh G."/>
            <person name="Asadollahi M."/>
            <person name="Askin M."/>
            <person name="Barry K."/>
            <person name="Battaglia E."/>
            <person name="Bayram O."/>
            <person name="Benocci T."/>
            <person name="Braus-Stromeyer S.A."/>
            <person name="Caldana C."/>
            <person name="Canovas D."/>
            <person name="Cerqueira G.C."/>
            <person name="Chen F."/>
            <person name="Chen W."/>
            <person name="Choi C."/>
            <person name="Clum A."/>
            <person name="Dos Santos R.A."/>
            <person name="Damasio A.R."/>
            <person name="Diallinas G."/>
            <person name="Emri T."/>
            <person name="Fekete E."/>
            <person name="Flipphi M."/>
            <person name="Freyberg S."/>
            <person name="Gallo A."/>
            <person name="Gournas C."/>
            <person name="Habgood R."/>
            <person name="Hainaut M."/>
            <person name="Harispe M.L."/>
            <person name="Henrissat B."/>
            <person name="Hilden K.S."/>
            <person name="Hope R."/>
            <person name="Hossain A."/>
            <person name="Karabika E."/>
            <person name="Karaffa L."/>
            <person name="Karanyi Z."/>
            <person name="Krasevec N."/>
            <person name="Kuo A."/>
            <person name="Kusch H."/>
            <person name="LaButti K."/>
            <person name="Lagendijk E.L."/>
            <person name="Lapidus A."/>
            <person name="Levasseur A."/>
            <person name="Lindquist E."/>
            <person name="Lipzen A."/>
            <person name="Logrieco A.F."/>
            <person name="MacCabe A."/>
            <person name="Maekelae M.R."/>
            <person name="Malavazi I."/>
            <person name="Melin P."/>
            <person name="Meyer V."/>
            <person name="Mielnichuk N."/>
            <person name="Miskei M."/>
            <person name="Molnar A.P."/>
            <person name="Mule G."/>
            <person name="Ngan C.Y."/>
            <person name="Orejas M."/>
            <person name="Orosz E."/>
            <person name="Ouedraogo J.P."/>
            <person name="Overkamp K.M."/>
            <person name="Park H.-S."/>
            <person name="Perrone G."/>
            <person name="Piumi F."/>
            <person name="Punt P.J."/>
            <person name="Ram A.F."/>
            <person name="Ramon A."/>
            <person name="Rauscher S."/>
            <person name="Record E."/>
            <person name="Riano-Pachon D.M."/>
            <person name="Robert V."/>
            <person name="Roehrig J."/>
            <person name="Ruller R."/>
            <person name="Salamov A."/>
            <person name="Salih N.S."/>
            <person name="Samson R.A."/>
            <person name="Sandor E."/>
            <person name="Sanguinetti M."/>
            <person name="Schuetze T."/>
            <person name="Sepcic K."/>
            <person name="Shelest E."/>
            <person name="Sherlock G."/>
            <person name="Sophianopoulou V."/>
            <person name="Squina F.M."/>
            <person name="Sun H."/>
            <person name="Susca A."/>
            <person name="Todd R.B."/>
            <person name="Tsang A."/>
            <person name="Unkles S.E."/>
            <person name="van de Wiele N."/>
            <person name="van Rossen-Uffink D."/>
            <person name="Oliveira J.V."/>
            <person name="Vesth T.C."/>
            <person name="Visser J."/>
            <person name="Yu J.-H."/>
            <person name="Zhou M."/>
            <person name="Andersen M.R."/>
            <person name="Archer D.B."/>
            <person name="Baker S.E."/>
            <person name="Benoit I."/>
            <person name="Brakhage A.A."/>
            <person name="Braus G.H."/>
            <person name="Fischer R."/>
            <person name="Frisvad J.C."/>
            <person name="Goldman G.H."/>
            <person name="Houbraken J."/>
            <person name="Oakley B."/>
            <person name="Pocsi I."/>
            <person name="Scazzocchio C."/>
            <person name="Seiboth B."/>
            <person name="vanKuyk P.A."/>
            <person name="Wortman J."/>
            <person name="Dyer P.S."/>
            <person name="Grigoriev I.V."/>
        </authorList>
    </citation>
    <scope>NUCLEOTIDE SEQUENCE [LARGE SCALE GENOMIC DNA]</scope>
    <source>
        <strain evidence="3">CBS 101740 / IMI 381727 / IBT 21946</strain>
    </source>
</reference>
<name>A0A1L9UDP9_ASPBC</name>
<evidence type="ECO:0000313" key="3">
    <source>
        <dbReference type="Proteomes" id="UP000184499"/>
    </source>
</evidence>
<protein>
    <recommendedName>
        <fullName evidence="4">Secreted protein</fullName>
    </recommendedName>
</protein>
<sequence>MGFLLTRHPSLTLCCVRATFAILTQDPLLTDRSWTVVLKAVTCWRGTDFHNDEIPSNLVSRPMTPAAVVQRCIWDGGKGGRSRVIGSQREVRPEGNIDAQGHKQYYFEGQVLLFRHPSSNHITY</sequence>
<keyword evidence="3" id="KW-1185">Reference proteome</keyword>
<dbReference type="VEuPathDB" id="FungiDB:ASPBRDRAFT_640035"/>
<keyword evidence="1" id="KW-0732">Signal</keyword>
<dbReference type="Proteomes" id="UP000184499">
    <property type="component" value="Unassembled WGS sequence"/>
</dbReference>
<dbReference type="AlphaFoldDB" id="A0A1L9UDP9"/>
<organism evidence="2 3">
    <name type="scientific">Aspergillus brasiliensis (strain CBS 101740 / IMI 381727 / IBT 21946)</name>
    <dbReference type="NCBI Taxonomy" id="767769"/>
    <lineage>
        <taxon>Eukaryota</taxon>
        <taxon>Fungi</taxon>
        <taxon>Dikarya</taxon>
        <taxon>Ascomycota</taxon>
        <taxon>Pezizomycotina</taxon>
        <taxon>Eurotiomycetes</taxon>
        <taxon>Eurotiomycetidae</taxon>
        <taxon>Eurotiales</taxon>
        <taxon>Aspergillaceae</taxon>
        <taxon>Aspergillus</taxon>
        <taxon>Aspergillus subgen. Circumdati</taxon>
    </lineage>
</organism>
<evidence type="ECO:0000313" key="2">
    <source>
        <dbReference type="EMBL" id="OJJ69777.1"/>
    </source>
</evidence>
<evidence type="ECO:0008006" key="4">
    <source>
        <dbReference type="Google" id="ProtNLM"/>
    </source>
</evidence>
<evidence type="ECO:0000256" key="1">
    <source>
        <dbReference type="SAM" id="SignalP"/>
    </source>
</evidence>
<dbReference type="EMBL" id="KV878687">
    <property type="protein sequence ID" value="OJJ69777.1"/>
    <property type="molecule type" value="Genomic_DNA"/>
</dbReference>
<gene>
    <name evidence="2" type="ORF">ASPBRDRAFT_640035</name>
</gene>